<dbReference type="PRINTS" id="PR00344">
    <property type="entry name" value="BCTRLSENSOR"/>
</dbReference>
<name>A0A4Y6UX00_SACBS</name>
<sequence length="635" mass="71606">MRTLPKMLAILVALLAVVFVCVEAFPRTKSEAETVLVEDWHFLWDPGDSGNAADTPPDRVLHSADWISMNEEAMPPSRPEGAAWAWVRIDIPQLGWAIPAVLVEKAYGRNIVAYTEYRELFDSHRQYRYSMNELLLPLRAEDAGGSIYLRMQVTEGRAGIVQHVAFGNFYDLLTLYLTRDMLDIMLGGSFVLIGLVMLVCALFLNRDYLRPWMSLVFIILSIGTLVVSYSPFLFTLYPEYGGILQRLFDVALFTLLPAFLYFFQTIFGKGYKNSIAYLGRFQLMYSAFCMLLLVLNVLTGERYFPVYYLLTTTVLGVLMLVELLTMLVCSVIYSLRRNKDALIFNGGLAIFAGAGMIELIVFYASGQHYDLYWWKWGMVAFVISLIIVLGRRFVETHNQVLEYSKRLEMFNNELQHAEKMEIISELAASVAHEVRNPLQVTRGFLQLLGERSAVSEKAYIGMALEELDRASGIITDFLTFAKPGAENIKIMSIDEEFRHIEGVLTPLASIHHGQIALDLEPDLYVKGNSSKFKQAFINMIKNSIEALPSEDGRIDVRASRENGQVVIRIRDNGLGMAPEELKRLGEPYFSNKTKGTGLGLMVTFRIVEAMQGTLTFDSKKGAGTEATVRFPEASE</sequence>
<dbReference type="GO" id="GO:0000155">
    <property type="term" value="F:phosphorelay sensor kinase activity"/>
    <property type="evidence" value="ECO:0007669"/>
    <property type="project" value="InterPro"/>
</dbReference>
<feature type="transmembrane region" description="Helical" evidence="9">
    <location>
        <begin position="243"/>
        <end position="263"/>
    </location>
</feature>
<keyword evidence="4" id="KW-0808">Transferase</keyword>
<gene>
    <name evidence="11" type="ORF">FFV09_16195</name>
</gene>
<dbReference type="InterPro" id="IPR004358">
    <property type="entry name" value="Sig_transdc_His_kin-like_C"/>
</dbReference>
<dbReference type="Proteomes" id="UP000316968">
    <property type="component" value="Chromosome"/>
</dbReference>
<protein>
    <recommendedName>
        <fullName evidence="2">histidine kinase</fullName>
        <ecNumber evidence="2">2.7.13.3</ecNumber>
    </recommendedName>
</protein>
<proteinExistence type="predicted"/>
<keyword evidence="9" id="KW-0812">Transmembrane</keyword>
<dbReference type="Gene3D" id="3.30.565.10">
    <property type="entry name" value="Histidine kinase-like ATPase, C-terminal domain"/>
    <property type="match status" value="1"/>
</dbReference>
<dbReference type="Pfam" id="PF00512">
    <property type="entry name" value="HisKA"/>
    <property type="match status" value="1"/>
</dbReference>
<dbReference type="Gene3D" id="1.10.287.130">
    <property type="match status" value="1"/>
</dbReference>
<feature type="transmembrane region" description="Helical" evidence="9">
    <location>
        <begin position="184"/>
        <end position="204"/>
    </location>
</feature>
<keyword evidence="5" id="KW-0547">Nucleotide-binding</keyword>
<organism evidence="11 12">
    <name type="scientific">Saccharibacillus brassicae</name>
    <dbReference type="NCBI Taxonomy" id="2583377"/>
    <lineage>
        <taxon>Bacteria</taxon>
        <taxon>Bacillati</taxon>
        <taxon>Bacillota</taxon>
        <taxon>Bacilli</taxon>
        <taxon>Bacillales</taxon>
        <taxon>Paenibacillaceae</taxon>
        <taxon>Saccharibacillus</taxon>
    </lineage>
</organism>
<dbReference type="PROSITE" id="PS50109">
    <property type="entry name" value="HIS_KIN"/>
    <property type="match status" value="1"/>
</dbReference>
<dbReference type="SUPFAM" id="SSF47384">
    <property type="entry name" value="Homodimeric domain of signal transducing histidine kinase"/>
    <property type="match status" value="1"/>
</dbReference>
<dbReference type="InterPro" id="IPR003661">
    <property type="entry name" value="HisK_dim/P_dom"/>
</dbReference>
<evidence type="ECO:0000256" key="1">
    <source>
        <dbReference type="ARBA" id="ARBA00000085"/>
    </source>
</evidence>
<dbReference type="CDD" id="cd00082">
    <property type="entry name" value="HisKA"/>
    <property type="match status" value="1"/>
</dbReference>
<feature type="transmembrane region" description="Helical" evidence="9">
    <location>
        <begin position="216"/>
        <end position="237"/>
    </location>
</feature>
<keyword evidence="12" id="KW-1185">Reference proteome</keyword>
<dbReference type="InterPro" id="IPR003594">
    <property type="entry name" value="HATPase_dom"/>
</dbReference>
<evidence type="ECO:0000256" key="6">
    <source>
        <dbReference type="ARBA" id="ARBA00022777"/>
    </source>
</evidence>
<evidence type="ECO:0000256" key="2">
    <source>
        <dbReference type="ARBA" id="ARBA00012438"/>
    </source>
</evidence>
<dbReference type="PANTHER" id="PTHR43065:SF46">
    <property type="entry name" value="C4-DICARBOXYLATE TRANSPORT SENSOR PROTEIN DCTB"/>
    <property type="match status" value="1"/>
</dbReference>
<dbReference type="InterPro" id="IPR036097">
    <property type="entry name" value="HisK_dim/P_sf"/>
</dbReference>
<dbReference type="EMBL" id="CP041217">
    <property type="protein sequence ID" value="QDH22249.1"/>
    <property type="molecule type" value="Genomic_DNA"/>
</dbReference>
<evidence type="ECO:0000256" key="4">
    <source>
        <dbReference type="ARBA" id="ARBA00022679"/>
    </source>
</evidence>
<keyword evidence="9" id="KW-0472">Membrane</keyword>
<dbReference type="GO" id="GO:0005524">
    <property type="term" value="F:ATP binding"/>
    <property type="evidence" value="ECO:0007669"/>
    <property type="project" value="UniProtKB-KW"/>
</dbReference>
<keyword evidence="8" id="KW-0902">Two-component regulatory system</keyword>
<dbReference type="RefSeq" id="WP_141448793.1">
    <property type="nucleotide sequence ID" value="NZ_CP041217.1"/>
</dbReference>
<dbReference type="InterPro" id="IPR005467">
    <property type="entry name" value="His_kinase_dom"/>
</dbReference>
<evidence type="ECO:0000313" key="12">
    <source>
        <dbReference type="Proteomes" id="UP000316968"/>
    </source>
</evidence>
<feature type="transmembrane region" description="Helical" evidence="9">
    <location>
        <begin position="371"/>
        <end position="389"/>
    </location>
</feature>
<reference evidence="11 12" key="1">
    <citation type="submission" date="2019-06" db="EMBL/GenBank/DDBJ databases">
        <title>Saccharibacillus brassicae sp. nov., an endophytic bacterium isolated from Chinese cabbage seeds (Brassica pekinensis).</title>
        <authorList>
            <person name="Jiang L."/>
            <person name="Lee J."/>
            <person name="Kim S.W."/>
        </authorList>
    </citation>
    <scope>NUCLEOTIDE SEQUENCE [LARGE SCALE GENOMIC DNA]</scope>
    <source>
        <strain evidence="12">KCTC 43072 / ATSA2</strain>
    </source>
</reference>
<dbReference type="SUPFAM" id="SSF55874">
    <property type="entry name" value="ATPase domain of HSP90 chaperone/DNA topoisomerase II/histidine kinase"/>
    <property type="match status" value="1"/>
</dbReference>
<evidence type="ECO:0000256" key="9">
    <source>
        <dbReference type="SAM" id="Phobius"/>
    </source>
</evidence>
<dbReference type="EC" id="2.7.13.3" evidence="2"/>
<feature type="domain" description="Histidine kinase" evidence="10">
    <location>
        <begin position="429"/>
        <end position="634"/>
    </location>
</feature>
<dbReference type="PANTHER" id="PTHR43065">
    <property type="entry name" value="SENSOR HISTIDINE KINASE"/>
    <property type="match status" value="1"/>
</dbReference>
<feature type="transmembrane region" description="Helical" evidence="9">
    <location>
        <begin position="275"/>
        <end position="295"/>
    </location>
</feature>
<keyword evidence="3" id="KW-0597">Phosphoprotein</keyword>
<feature type="transmembrane region" description="Helical" evidence="9">
    <location>
        <begin position="342"/>
        <end position="365"/>
    </location>
</feature>
<evidence type="ECO:0000256" key="3">
    <source>
        <dbReference type="ARBA" id="ARBA00022553"/>
    </source>
</evidence>
<feature type="transmembrane region" description="Helical" evidence="9">
    <location>
        <begin position="307"/>
        <end position="335"/>
    </location>
</feature>
<dbReference type="OrthoDB" id="9815750at2"/>
<evidence type="ECO:0000256" key="8">
    <source>
        <dbReference type="ARBA" id="ARBA00023012"/>
    </source>
</evidence>
<accession>A0A4Y6UX00</accession>
<dbReference type="InterPro" id="IPR036890">
    <property type="entry name" value="HATPase_C_sf"/>
</dbReference>
<dbReference type="KEGG" id="saca:FFV09_16195"/>
<evidence type="ECO:0000256" key="5">
    <source>
        <dbReference type="ARBA" id="ARBA00022741"/>
    </source>
</evidence>
<keyword evidence="6 11" id="KW-0418">Kinase</keyword>
<evidence type="ECO:0000259" key="10">
    <source>
        <dbReference type="PROSITE" id="PS50109"/>
    </source>
</evidence>
<keyword evidence="7" id="KW-0067">ATP-binding</keyword>
<evidence type="ECO:0000256" key="7">
    <source>
        <dbReference type="ARBA" id="ARBA00022840"/>
    </source>
</evidence>
<evidence type="ECO:0000313" key="11">
    <source>
        <dbReference type="EMBL" id="QDH22249.1"/>
    </source>
</evidence>
<dbReference type="AlphaFoldDB" id="A0A4Y6UX00"/>
<dbReference type="Pfam" id="PF02518">
    <property type="entry name" value="HATPase_c"/>
    <property type="match status" value="1"/>
</dbReference>
<dbReference type="SMART" id="SM00387">
    <property type="entry name" value="HATPase_c"/>
    <property type="match status" value="1"/>
</dbReference>
<comment type="catalytic activity">
    <reaction evidence="1">
        <text>ATP + protein L-histidine = ADP + protein N-phospho-L-histidine.</text>
        <dbReference type="EC" id="2.7.13.3"/>
    </reaction>
</comment>
<keyword evidence="9" id="KW-1133">Transmembrane helix</keyword>
<dbReference type="SMART" id="SM00388">
    <property type="entry name" value="HisKA"/>
    <property type="match status" value="1"/>
</dbReference>